<feature type="region of interest" description="Disordered" evidence="1">
    <location>
        <begin position="117"/>
        <end position="136"/>
    </location>
</feature>
<proteinExistence type="predicted"/>
<accession>J1H0B1</accession>
<dbReference type="AlphaFoldDB" id="J1H0B1"/>
<evidence type="ECO:0000313" key="3">
    <source>
        <dbReference type="Proteomes" id="UP000002941"/>
    </source>
</evidence>
<protein>
    <submittedName>
        <fullName evidence="2">Uncharacterized protein</fullName>
    </submittedName>
</protein>
<dbReference type="eggNOG" id="ENOG5031IEH">
    <property type="taxonomic scope" value="Bacteria"/>
</dbReference>
<sequence length="136" mass="14963">MCSTTTYSNSVPFWNLELNYSSDDSLKSISNPNNLVYFDDVPSRFPDSAKAVELDGKDGEGLSWITKNGAHIAWRYPDGTMLDIYLAYDHDRPVTPDQQDALLQVFTPLIDTVPPIAAGPPDEAVYPTPTPSPTPT</sequence>
<keyword evidence="3" id="KW-1185">Reference proteome</keyword>
<reference evidence="2 3" key="1">
    <citation type="submission" date="2012-05" db="EMBL/GenBank/DDBJ databases">
        <authorList>
            <person name="Harkins D.M."/>
            <person name="Madupu R."/>
            <person name="Durkin A.S."/>
            <person name="Torralba M."/>
            <person name="Methe B."/>
            <person name="Sutton G.G."/>
            <person name="Nelson K.E."/>
        </authorList>
    </citation>
    <scope>NUCLEOTIDE SEQUENCE [LARGE SCALE GENOMIC DNA]</scope>
    <source>
        <strain evidence="2 3">F0489</strain>
    </source>
</reference>
<evidence type="ECO:0000313" key="2">
    <source>
        <dbReference type="EMBL" id="EJF38618.1"/>
    </source>
</evidence>
<comment type="caution">
    <text evidence="2">The sequence shown here is derived from an EMBL/GenBank/DDBJ whole genome shotgun (WGS) entry which is preliminary data.</text>
</comment>
<gene>
    <name evidence="2" type="ORF">HMPREF1318_1065</name>
</gene>
<organism evidence="2 3">
    <name type="scientific">Actinomyces massiliensis F0489</name>
    <dbReference type="NCBI Taxonomy" id="1125718"/>
    <lineage>
        <taxon>Bacteria</taxon>
        <taxon>Bacillati</taxon>
        <taxon>Actinomycetota</taxon>
        <taxon>Actinomycetes</taxon>
        <taxon>Actinomycetales</taxon>
        <taxon>Actinomycetaceae</taxon>
        <taxon>Actinomyces</taxon>
    </lineage>
</organism>
<dbReference type="Proteomes" id="UP000002941">
    <property type="component" value="Unassembled WGS sequence"/>
</dbReference>
<name>J1H0B1_9ACTO</name>
<dbReference type="EMBL" id="AKFT01000188">
    <property type="protein sequence ID" value="EJF38618.1"/>
    <property type="molecule type" value="Genomic_DNA"/>
</dbReference>
<evidence type="ECO:0000256" key="1">
    <source>
        <dbReference type="SAM" id="MobiDB-lite"/>
    </source>
</evidence>